<reference evidence="1" key="1">
    <citation type="journal article" date="2021" name="Nat. Commun.">
        <title>Genetic determinants of endophytism in the Arabidopsis root mycobiome.</title>
        <authorList>
            <person name="Mesny F."/>
            <person name="Miyauchi S."/>
            <person name="Thiergart T."/>
            <person name="Pickel B."/>
            <person name="Atanasova L."/>
            <person name="Karlsson M."/>
            <person name="Huettel B."/>
            <person name="Barry K.W."/>
            <person name="Haridas S."/>
            <person name="Chen C."/>
            <person name="Bauer D."/>
            <person name="Andreopoulos W."/>
            <person name="Pangilinan J."/>
            <person name="LaButti K."/>
            <person name="Riley R."/>
            <person name="Lipzen A."/>
            <person name="Clum A."/>
            <person name="Drula E."/>
            <person name="Henrissat B."/>
            <person name="Kohler A."/>
            <person name="Grigoriev I.V."/>
            <person name="Martin F.M."/>
            <person name="Hacquard S."/>
        </authorList>
    </citation>
    <scope>NUCLEOTIDE SEQUENCE</scope>
    <source>
        <strain evidence="1">MPI-CAGE-CH-0230</strain>
    </source>
</reference>
<dbReference type="GeneID" id="70191051"/>
<organism evidence="1 2">
    <name type="scientific">Microdochium trichocladiopsis</name>
    <dbReference type="NCBI Taxonomy" id="1682393"/>
    <lineage>
        <taxon>Eukaryota</taxon>
        <taxon>Fungi</taxon>
        <taxon>Dikarya</taxon>
        <taxon>Ascomycota</taxon>
        <taxon>Pezizomycotina</taxon>
        <taxon>Sordariomycetes</taxon>
        <taxon>Xylariomycetidae</taxon>
        <taxon>Xylariales</taxon>
        <taxon>Microdochiaceae</taxon>
        <taxon>Microdochium</taxon>
    </lineage>
</organism>
<dbReference type="AlphaFoldDB" id="A0A9P9BK25"/>
<evidence type="ECO:0000313" key="1">
    <source>
        <dbReference type="EMBL" id="KAH7018001.1"/>
    </source>
</evidence>
<dbReference type="RefSeq" id="XP_046006268.1">
    <property type="nucleotide sequence ID" value="XM_046161505.1"/>
</dbReference>
<dbReference type="OrthoDB" id="5105683at2759"/>
<protein>
    <submittedName>
        <fullName evidence="1">Uncharacterized protein</fullName>
    </submittedName>
</protein>
<proteinExistence type="predicted"/>
<gene>
    <name evidence="1" type="ORF">B0I36DRAFT_394569</name>
</gene>
<comment type="caution">
    <text evidence="1">The sequence shown here is derived from an EMBL/GenBank/DDBJ whole genome shotgun (WGS) entry which is preliminary data.</text>
</comment>
<dbReference type="EMBL" id="JAGTJQ010000011">
    <property type="protein sequence ID" value="KAH7018001.1"/>
    <property type="molecule type" value="Genomic_DNA"/>
</dbReference>
<accession>A0A9P9BK25</accession>
<keyword evidence="2" id="KW-1185">Reference proteome</keyword>
<dbReference type="Proteomes" id="UP000756346">
    <property type="component" value="Unassembled WGS sequence"/>
</dbReference>
<name>A0A9P9BK25_9PEZI</name>
<evidence type="ECO:0000313" key="2">
    <source>
        <dbReference type="Proteomes" id="UP000756346"/>
    </source>
</evidence>
<sequence length="542" mass="62127">MDNQSLREHNTLRLCYSSYDGASAVQDGWRCQSCKEHPDLMVYLAKSVSWAVSRWTETSLFKYLQGMSNNIHKRSIDEQTEYIFSILMVLYTLRKRSEQLISDHSTETDEALVAGLLDRQHRLQTALWVYCSITIRKMPKWSNIWDKIQRRLPFVFGRETARMLDENFECGVACFRPRAAWISKSAQRYIEISKLAGMANNDVHEDTQSIAMEDFLEFIDLSPRSQLDVICRSRDRYASGGSLTATSSDEGRAAATSAFLTLARLNLVWSEDCHPRFRTMYLENLNMSLVVLHSSPEDALLEIYRLVWDANPSGPIGESYLAQFRWNTRSGQRWTELEDLVGPEVILLGNPVQPFLHGHRSVTLSISQIVEFASDTEFSQFKAAISCHLGWLPDACTRLRGVGQKIMDYLWVDDTESQERLGLQIKNALTEVFGTTAMVKEISDSDERVLKEALVARGRRHDTDIFPAKVRTDIWSYIVLSVPGVGVQLLDDDGKKSPFDMGEAKCRVDSFVRDEYADWPRHELERLREWTRGAVEILYSVE</sequence>